<organism evidence="2 3">
    <name type="scientific">Paenibacillus gyeongsangnamensis</name>
    <dbReference type="NCBI Taxonomy" id="3388067"/>
    <lineage>
        <taxon>Bacteria</taxon>
        <taxon>Bacillati</taxon>
        <taxon>Bacillota</taxon>
        <taxon>Bacilli</taxon>
        <taxon>Bacillales</taxon>
        <taxon>Paenibacillaceae</taxon>
        <taxon>Paenibacillus</taxon>
    </lineage>
</organism>
<keyword evidence="1" id="KW-0732">Signal</keyword>
<reference evidence="2 3" key="1">
    <citation type="submission" date="2022-12" db="EMBL/GenBank/DDBJ databases">
        <title>Draft genome sequence of Paenibacillus sp. dW9.</title>
        <authorList>
            <person name="Choi E.-W."/>
            <person name="Kim D.-U."/>
        </authorList>
    </citation>
    <scope>NUCLEOTIDE SEQUENCE [LARGE SCALE GENOMIC DNA]</scope>
    <source>
        <strain evidence="3">dW9</strain>
    </source>
</reference>
<proteinExistence type="predicted"/>
<feature type="signal peptide" evidence="1">
    <location>
        <begin position="1"/>
        <end position="19"/>
    </location>
</feature>
<gene>
    <name evidence="2" type="ORF">O9H85_03955</name>
</gene>
<feature type="chain" id="PRO_5046036125" evidence="1">
    <location>
        <begin position="20"/>
        <end position="434"/>
    </location>
</feature>
<evidence type="ECO:0000256" key="1">
    <source>
        <dbReference type="SAM" id="SignalP"/>
    </source>
</evidence>
<evidence type="ECO:0000313" key="2">
    <source>
        <dbReference type="EMBL" id="MCZ8511601.1"/>
    </source>
</evidence>
<dbReference type="InterPro" id="IPR006059">
    <property type="entry name" value="SBP"/>
</dbReference>
<dbReference type="RefSeq" id="WP_269880000.1">
    <property type="nucleotide sequence ID" value="NZ_JAQAGZ010000002.1"/>
</dbReference>
<dbReference type="CDD" id="cd14748">
    <property type="entry name" value="PBP2_UgpB"/>
    <property type="match status" value="1"/>
</dbReference>
<evidence type="ECO:0000313" key="3">
    <source>
        <dbReference type="Proteomes" id="UP001527882"/>
    </source>
</evidence>
<protein>
    <submittedName>
        <fullName evidence="2">ABC transporter substrate-binding protein</fullName>
    </submittedName>
</protein>
<dbReference type="EMBL" id="JAQAGZ010000002">
    <property type="protein sequence ID" value="MCZ8511601.1"/>
    <property type="molecule type" value="Genomic_DNA"/>
</dbReference>
<dbReference type="SUPFAM" id="SSF53850">
    <property type="entry name" value="Periplasmic binding protein-like II"/>
    <property type="match status" value="1"/>
</dbReference>
<dbReference type="PANTHER" id="PTHR43649:SF14">
    <property type="entry name" value="BLR3389 PROTEIN"/>
    <property type="match status" value="1"/>
</dbReference>
<sequence>MAKRLSLFLSAVLAFSALTACSSGNSSGTKTGDGDKGQSSNEKIDLVFWSLFSGGDGDFMQQMIDSFNKANPNIQVKNVKLEWAEYYTKLMTGVASGNGPDIGVSHSSKLPELIKQGVVTELDPVAKTENLDWSSFNQNILNSTIMNGKHYAVPIDTHPFIFFYNKKMLKQAGLLDGSGKPIMEQSAQGFVDFAVKLKSSLQNNQQMAFAFPSKGDDPFRLWWALYHQLGGKDVIADDLKTPSIDMEKAVKAANYIKDLYHKQQVIPLNLEDFTKVFQAGNAGFFMSGVWNTGTMEQTKDLEFGAMPIPKFFDKQATWGDSHTLILPTQKKADPKKQKAALAFMNYIADNGQVWAKAGHIPSKTKVIEDPEFKKLPYRSDYVSVANTVAFAKQSAYNWPIKTVIIRNLDTIWNNSVPTEEAFKKMMEEVKTVIK</sequence>
<dbReference type="Proteomes" id="UP001527882">
    <property type="component" value="Unassembled WGS sequence"/>
</dbReference>
<keyword evidence="3" id="KW-1185">Reference proteome</keyword>
<accession>A0ABT4Q404</accession>
<dbReference type="PROSITE" id="PS51257">
    <property type="entry name" value="PROKAR_LIPOPROTEIN"/>
    <property type="match status" value="1"/>
</dbReference>
<dbReference type="InterPro" id="IPR050490">
    <property type="entry name" value="Bact_solute-bd_prot1"/>
</dbReference>
<name>A0ABT4Q404_9BACL</name>
<dbReference type="PANTHER" id="PTHR43649">
    <property type="entry name" value="ARABINOSE-BINDING PROTEIN-RELATED"/>
    <property type="match status" value="1"/>
</dbReference>
<dbReference type="Gene3D" id="3.40.190.10">
    <property type="entry name" value="Periplasmic binding protein-like II"/>
    <property type="match status" value="1"/>
</dbReference>
<comment type="caution">
    <text evidence="2">The sequence shown here is derived from an EMBL/GenBank/DDBJ whole genome shotgun (WGS) entry which is preliminary data.</text>
</comment>
<dbReference type="Pfam" id="PF13416">
    <property type="entry name" value="SBP_bac_8"/>
    <property type="match status" value="1"/>
</dbReference>